<evidence type="ECO:0008006" key="4">
    <source>
        <dbReference type="Google" id="ProtNLM"/>
    </source>
</evidence>
<proteinExistence type="predicted"/>
<sequence length="88" mass="10264">MPYHKNKQQAFQAAQQEATETKSHFETLNSESKDYGSELNHLKEEINETNQQIQNALEVASEHQRSQLETFQKDINQIVQGMNEEDEK</sequence>
<reference evidence="2 3" key="1">
    <citation type="submission" date="2024-02" db="EMBL/GenBank/DDBJ databases">
        <title>Seven novel Bacillus-like species.</title>
        <authorList>
            <person name="Liu G."/>
        </authorList>
    </citation>
    <scope>NUCLEOTIDE SEQUENCE [LARGE SCALE GENOMIC DNA]</scope>
    <source>
        <strain evidence="2 3">FJAT-52054</strain>
    </source>
</reference>
<dbReference type="RefSeq" id="WP_035411621.1">
    <property type="nucleotide sequence ID" value="NZ_CP147407.1"/>
</dbReference>
<dbReference type="Proteomes" id="UP001377337">
    <property type="component" value="Chromosome"/>
</dbReference>
<name>A0ABZ2NM39_9BACI</name>
<gene>
    <name evidence="2" type="ORF">WCV65_10545</name>
</gene>
<protein>
    <recommendedName>
        <fullName evidence="4">Small, acid-soluble spore protein N</fullName>
    </recommendedName>
</protein>
<keyword evidence="3" id="KW-1185">Reference proteome</keyword>
<evidence type="ECO:0000256" key="1">
    <source>
        <dbReference type="SAM" id="MobiDB-lite"/>
    </source>
</evidence>
<feature type="compositionally biased region" description="Low complexity" evidence="1">
    <location>
        <begin position="8"/>
        <end position="18"/>
    </location>
</feature>
<evidence type="ECO:0000313" key="2">
    <source>
        <dbReference type="EMBL" id="WXB98889.1"/>
    </source>
</evidence>
<organism evidence="2 3">
    <name type="scientific">Metabacillus sediminis</name>
    <dbReference type="NCBI Taxonomy" id="3117746"/>
    <lineage>
        <taxon>Bacteria</taxon>
        <taxon>Bacillati</taxon>
        <taxon>Bacillota</taxon>
        <taxon>Bacilli</taxon>
        <taxon>Bacillales</taxon>
        <taxon>Bacillaceae</taxon>
        <taxon>Metabacillus</taxon>
    </lineage>
</organism>
<feature type="region of interest" description="Disordered" evidence="1">
    <location>
        <begin position="1"/>
        <end position="37"/>
    </location>
</feature>
<accession>A0ABZ2NM39</accession>
<dbReference type="EMBL" id="CP147407">
    <property type="protein sequence ID" value="WXB98889.1"/>
    <property type="molecule type" value="Genomic_DNA"/>
</dbReference>
<feature type="compositionally biased region" description="Basic and acidic residues" evidence="1">
    <location>
        <begin position="19"/>
        <end position="37"/>
    </location>
</feature>
<evidence type="ECO:0000313" key="3">
    <source>
        <dbReference type="Proteomes" id="UP001377337"/>
    </source>
</evidence>